<evidence type="ECO:0000313" key="2">
    <source>
        <dbReference type="Proteomes" id="UP001054945"/>
    </source>
</evidence>
<name>A0AAV4SPZ7_CAEEX</name>
<comment type="caution">
    <text evidence="1">The sequence shown here is derived from an EMBL/GenBank/DDBJ whole genome shotgun (WGS) entry which is preliminary data.</text>
</comment>
<organism evidence="1 2">
    <name type="scientific">Caerostris extrusa</name>
    <name type="common">Bark spider</name>
    <name type="synonym">Caerostris bankana</name>
    <dbReference type="NCBI Taxonomy" id="172846"/>
    <lineage>
        <taxon>Eukaryota</taxon>
        <taxon>Metazoa</taxon>
        <taxon>Ecdysozoa</taxon>
        <taxon>Arthropoda</taxon>
        <taxon>Chelicerata</taxon>
        <taxon>Arachnida</taxon>
        <taxon>Araneae</taxon>
        <taxon>Araneomorphae</taxon>
        <taxon>Entelegynae</taxon>
        <taxon>Araneoidea</taxon>
        <taxon>Araneidae</taxon>
        <taxon>Caerostris</taxon>
    </lineage>
</organism>
<dbReference type="Proteomes" id="UP001054945">
    <property type="component" value="Unassembled WGS sequence"/>
</dbReference>
<dbReference type="EMBL" id="BPLR01009776">
    <property type="protein sequence ID" value="GIY34502.1"/>
    <property type="molecule type" value="Genomic_DNA"/>
</dbReference>
<evidence type="ECO:0000313" key="1">
    <source>
        <dbReference type="EMBL" id="GIY34502.1"/>
    </source>
</evidence>
<sequence>MDLWYNPNVHPGFCSPMKRLLLRKSPELARCESVGARQPEKFLFQRNQQHFISGGDFQYQKIFIPKEMPRIRIPKETLRRGIPKEITKKCERDGFEAEAPPYSSTLFERTNCEHAGRGRLMVAHASLMERRDPG</sequence>
<reference evidence="1 2" key="1">
    <citation type="submission" date="2021-06" db="EMBL/GenBank/DDBJ databases">
        <title>Caerostris extrusa draft genome.</title>
        <authorList>
            <person name="Kono N."/>
            <person name="Arakawa K."/>
        </authorList>
    </citation>
    <scope>NUCLEOTIDE SEQUENCE [LARGE SCALE GENOMIC DNA]</scope>
</reference>
<protein>
    <submittedName>
        <fullName evidence="1">Uncharacterized protein</fullName>
    </submittedName>
</protein>
<proteinExistence type="predicted"/>
<gene>
    <name evidence="1" type="ORF">CEXT_254071</name>
</gene>
<accession>A0AAV4SPZ7</accession>
<dbReference type="AlphaFoldDB" id="A0AAV4SPZ7"/>
<keyword evidence="2" id="KW-1185">Reference proteome</keyword>